<dbReference type="InterPro" id="IPR000847">
    <property type="entry name" value="LysR_HTH_N"/>
</dbReference>
<reference evidence="3" key="2">
    <citation type="submission" date="2013-04" db="EMBL/GenBank/DDBJ databases">
        <title>Bisphenol A degrading Sphingobium sp. strain BiD32.</title>
        <authorList>
            <person name="Nielsen J.L."/>
            <person name="Zhou N.A."/>
            <person name="Kjeldal H."/>
        </authorList>
    </citation>
    <scope>NUCLEOTIDE SEQUENCE [LARGE SCALE GENOMIC DNA]</scope>
    <source>
        <strain evidence="3">BiD32</strain>
    </source>
</reference>
<dbReference type="GO" id="GO:0003700">
    <property type="term" value="F:DNA-binding transcription factor activity"/>
    <property type="evidence" value="ECO:0007669"/>
    <property type="project" value="InterPro"/>
</dbReference>
<dbReference type="InterPro" id="IPR036390">
    <property type="entry name" value="WH_DNA-bd_sf"/>
</dbReference>
<proteinExistence type="predicted"/>
<name>N1MRJ0_9SPHN</name>
<protein>
    <recommendedName>
        <fullName evidence="1">HTH lysR-type domain-containing protein</fullName>
    </recommendedName>
</protein>
<accession>N1MRJ0</accession>
<gene>
    <name evidence="2" type="ORF">EBBID32_26130</name>
</gene>
<organism evidence="2 3">
    <name type="scientific">Sphingobium indicum BiD32</name>
    <dbReference type="NCBI Taxonomy" id="1301087"/>
    <lineage>
        <taxon>Bacteria</taxon>
        <taxon>Pseudomonadati</taxon>
        <taxon>Pseudomonadota</taxon>
        <taxon>Alphaproteobacteria</taxon>
        <taxon>Sphingomonadales</taxon>
        <taxon>Sphingomonadaceae</taxon>
        <taxon>Sphingobium</taxon>
    </lineage>
</organism>
<dbReference type="PROSITE" id="PS50931">
    <property type="entry name" value="HTH_LYSR"/>
    <property type="match status" value="1"/>
</dbReference>
<reference evidence="2 3" key="1">
    <citation type="submission" date="2013-03" db="EMBL/GenBank/DDBJ databases">
        <authorList>
            <person name="Le V."/>
        </authorList>
    </citation>
    <scope>NUCLEOTIDE SEQUENCE [LARGE SCALE GENOMIC DNA]</scope>
    <source>
        <strain evidence="2 3">BiD32</strain>
    </source>
</reference>
<feature type="domain" description="HTH lysR-type" evidence="1">
    <location>
        <begin position="9"/>
        <end position="44"/>
    </location>
</feature>
<dbReference type="RefSeq" id="WP_006958197.1">
    <property type="nucleotide sequence ID" value="NZ_CAVK010000129.1"/>
</dbReference>
<dbReference type="AlphaFoldDB" id="N1MRJ0"/>
<dbReference type="Pfam" id="PF00126">
    <property type="entry name" value="HTH_1"/>
    <property type="match status" value="1"/>
</dbReference>
<dbReference type="Gene3D" id="1.10.10.10">
    <property type="entry name" value="Winged helix-like DNA-binding domain superfamily/Winged helix DNA-binding domain"/>
    <property type="match status" value="1"/>
</dbReference>
<dbReference type="Proteomes" id="UP000013201">
    <property type="component" value="Unassembled WGS sequence"/>
</dbReference>
<comment type="caution">
    <text evidence="2">The sequence shown here is derived from an EMBL/GenBank/DDBJ whole genome shotgun (WGS) entry which is preliminary data.</text>
</comment>
<dbReference type="EMBL" id="CAVK010000129">
    <property type="protein sequence ID" value="CCW18262.1"/>
    <property type="molecule type" value="Genomic_DNA"/>
</dbReference>
<keyword evidence="3" id="KW-1185">Reference proteome</keyword>
<dbReference type="InterPro" id="IPR036388">
    <property type="entry name" value="WH-like_DNA-bd_sf"/>
</dbReference>
<dbReference type="SUPFAM" id="SSF46785">
    <property type="entry name" value="Winged helix' DNA-binding domain"/>
    <property type="match status" value="1"/>
</dbReference>
<evidence type="ECO:0000313" key="3">
    <source>
        <dbReference type="Proteomes" id="UP000013201"/>
    </source>
</evidence>
<sequence>MAAKPRRREDLGTLAMFLAVAEERSFTLAAAWLGVSQSSPSRSM</sequence>
<evidence type="ECO:0000259" key="1">
    <source>
        <dbReference type="PROSITE" id="PS50931"/>
    </source>
</evidence>
<evidence type="ECO:0000313" key="2">
    <source>
        <dbReference type="EMBL" id="CCW18262.1"/>
    </source>
</evidence>